<dbReference type="GO" id="GO:0005829">
    <property type="term" value="C:cytosol"/>
    <property type="evidence" value="ECO:0007669"/>
    <property type="project" value="TreeGrafter"/>
</dbReference>
<name>U3GUG2_9CORY</name>
<dbReference type="KEGG" id="caz:CARG_04880"/>
<evidence type="ECO:0000259" key="1">
    <source>
        <dbReference type="Pfam" id="PF00248"/>
    </source>
</evidence>
<dbReference type="Proteomes" id="UP000016943">
    <property type="component" value="Chromosome"/>
</dbReference>
<dbReference type="InterPro" id="IPR050523">
    <property type="entry name" value="AKR_Detox_Biosynth"/>
</dbReference>
<dbReference type="EMBL" id="CP006365">
    <property type="protein sequence ID" value="AGU15115.1"/>
    <property type="molecule type" value="Genomic_DNA"/>
</dbReference>
<proteinExistence type="predicted"/>
<evidence type="ECO:0000313" key="3">
    <source>
        <dbReference type="Proteomes" id="UP000016943"/>
    </source>
</evidence>
<dbReference type="InterPro" id="IPR023210">
    <property type="entry name" value="NADP_OxRdtase_dom"/>
</dbReference>
<dbReference type="InterPro" id="IPR036812">
    <property type="entry name" value="NAD(P)_OxRdtase_dom_sf"/>
</dbReference>
<keyword evidence="3" id="KW-1185">Reference proteome</keyword>
<dbReference type="PANTHER" id="PTHR43364">
    <property type="entry name" value="NADH-SPECIFIC METHYLGLYOXAL REDUCTASE-RELATED"/>
    <property type="match status" value="1"/>
</dbReference>
<dbReference type="RefSeq" id="WP_020976267.1">
    <property type="nucleotide sequence ID" value="NC_022198.1"/>
</dbReference>
<evidence type="ECO:0000313" key="2">
    <source>
        <dbReference type="EMBL" id="AGU15115.1"/>
    </source>
</evidence>
<reference evidence="2 3" key="1">
    <citation type="journal article" date="2013" name="Genome Announc.">
        <title>Whole-Genome Sequence of the Clinical Strain Corynebacterium argentoratense DSM 44202, Isolated from a Human Throat Specimen.</title>
        <authorList>
            <person name="Bomholt C."/>
            <person name="Glaub A."/>
            <person name="Gravermann K."/>
            <person name="Albersmeier A."/>
            <person name="Brinkrolf K."/>
            <person name="Ruckert C."/>
            <person name="Tauch A."/>
        </authorList>
    </citation>
    <scope>NUCLEOTIDE SEQUENCE [LARGE SCALE GENOMIC DNA]</scope>
    <source>
        <strain evidence="2">DSM 44202</strain>
    </source>
</reference>
<sequence length="318" mass="34250">MRQRLVGNSGLRVSRMGLGTRGWGADVAEEEARRILAEFLGAGGSVVETSPAYEQGRSEAMLGALVRELPTSVQDTVIISTAAGVNPHQPLGRRVDCSRRTLLADLDRTLRALGREYIDIWNVGFWDAKTPATEVVDTVEYAVRSGKVRYAGVRGYSGWQLGLTAGISAARGSGGSALIVAQAEYNLLVRRPEEELLPAVRHMEMGFFAAAPLAQGVLTGKYRSGIPHGARAEDAHRGAEVQLYFEERNDAIVDALTTAASGLGYPPSVLATAWVRDRPGVTSAIVGPKTVEQMREYIASEDIRVPQAISEAFDDITL</sequence>
<protein>
    <recommendedName>
        <fullName evidence="1">NADP-dependent oxidoreductase domain-containing protein</fullName>
    </recommendedName>
</protein>
<dbReference type="OrthoDB" id="9768793at2"/>
<dbReference type="AlphaFoldDB" id="U3GUG2"/>
<gene>
    <name evidence="2" type="ORF">CARG_04880</name>
</gene>
<dbReference type="HOGENOM" id="CLU_023205_2_0_11"/>
<accession>U3GUG2</accession>
<dbReference type="PANTHER" id="PTHR43364:SF18">
    <property type="entry name" value="OXIDOREDUCTASE"/>
    <property type="match status" value="1"/>
</dbReference>
<organism evidence="2 3">
    <name type="scientific">Corynebacterium argentoratense DSM 44202</name>
    <dbReference type="NCBI Taxonomy" id="1348662"/>
    <lineage>
        <taxon>Bacteria</taxon>
        <taxon>Bacillati</taxon>
        <taxon>Actinomycetota</taxon>
        <taxon>Actinomycetes</taxon>
        <taxon>Mycobacteriales</taxon>
        <taxon>Corynebacteriaceae</taxon>
        <taxon>Corynebacterium</taxon>
    </lineage>
</organism>
<dbReference type="SUPFAM" id="SSF51430">
    <property type="entry name" value="NAD(P)-linked oxidoreductase"/>
    <property type="match status" value="1"/>
</dbReference>
<dbReference type="STRING" id="1348662.CARG_04880"/>
<dbReference type="GeneID" id="78249761"/>
<dbReference type="Pfam" id="PF00248">
    <property type="entry name" value="Aldo_ket_red"/>
    <property type="match status" value="1"/>
</dbReference>
<feature type="domain" description="NADP-dependent oxidoreductase" evidence="1">
    <location>
        <begin position="15"/>
        <end position="308"/>
    </location>
</feature>
<dbReference type="Gene3D" id="3.20.20.100">
    <property type="entry name" value="NADP-dependent oxidoreductase domain"/>
    <property type="match status" value="1"/>
</dbReference>
<dbReference type="eggNOG" id="COG0667">
    <property type="taxonomic scope" value="Bacteria"/>
</dbReference>
<dbReference type="PATRIC" id="fig|1348662.3.peg.959"/>